<proteinExistence type="predicted"/>
<dbReference type="Proteomes" id="UP000326678">
    <property type="component" value="Chromosome Gxm2"/>
</dbReference>
<dbReference type="RefSeq" id="WP_152591211.1">
    <property type="nucleotide sequence ID" value="NZ_CP045227.1"/>
</dbReference>
<accession>A0A5P8WDU4</accession>
<keyword evidence="2" id="KW-1185">Reference proteome</keyword>
<sequence>MTDYGSGLGLLRSDRQAPSHAIVDSQSIKSAAMVSKAVGYDAGKKVKGRKDYGEAIGIKSYRQELFKHPLSAIHVYTKRSKL</sequence>
<evidence type="ECO:0000313" key="1">
    <source>
        <dbReference type="EMBL" id="QFS50069.1"/>
    </source>
</evidence>
<organism evidence="1 2">
    <name type="scientific">Nostoc sphaeroides CCNUC1</name>
    <dbReference type="NCBI Taxonomy" id="2653204"/>
    <lineage>
        <taxon>Bacteria</taxon>
        <taxon>Bacillati</taxon>
        <taxon>Cyanobacteriota</taxon>
        <taxon>Cyanophyceae</taxon>
        <taxon>Nostocales</taxon>
        <taxon>Nostocaceae</taxon>
        <taxon>Nostoc</taxon>
    </lineage>
</organism>
<protein>
    <submittedName>
        <fullName evidence="1">IS5 family transposase</fullName>
    </submittedName>
</protein>
<reference evidence="1 2" key="1">
    <citation type="submission" date="2019-10" db="EMBL/GenBank/DDBJ databases">
        <title>Genomic and transcriptomic insights into the perfect genentic adaptation of a filamentous nitrogen-fixing cyanobacterium to rice fields.</title>
        <authorList>
            <person name="Chen Z."/>
        </authorList>
    </citation>
    <scope>NUCLEOTIDE SEQUENCE [LARGE SCALE GENOMIC DNA]</scope>
    <source>
        <strain evidence="1">CCNUC1</strain>
    </source>
</reference>
<dbReference type="EMBL" id="CP045227">
    <property type="protein sequence ID" value="QFS50069.1"/>
    <property type="molecule type" value="Genomic_DNA"/>
</dbReference>
<dbReference type="KEGG" id="nsh:GXM_07563"/>
<evidence type="ECO:0000313" key="2">
    <source>
        <dbReference type="Proteomes" id="UP000326678"/>
    </source>
</evidence>
<dbReference type="AlphaFoldDB" id="A0A5P8WDU4"/>
<name>A0A5P8WDU4_9NOSO</name>
<gene>
    <name evidence="1" type="ORF">GXM_07563</name>
</gene>